<dbReference type="PRINTS" id="PR00320">
    <property type="entry name" value="GPROTEINBRPT"/>
</dbReference>
<dbReference type="InterPro" id="IPR020472">
    <property type="entry name" value="WD40_PAC1"/>
</dbReference>
<dbReference type="GO" id="GO:0120330">
    <property type="term" value="C:rixosome complex"/>
    <property type="evidence" value="ECO:0007669"/>
    <property type="project" value="TreeGrafter"/>
</dbReference>
<dbReference type="PROSITE" id="PS50294">
    <property type="entry name" value="WD_REPEATS_REGION"/>
    <property type="match status" value="2"/>
</dbReference>
<organism evidence="5">
    <name type="scientific">Picocystis salinarum</name>
    <dbReference type="NCBI Taxonomy" id="88271"/>
    <lineage>
        <taxon>Eukaryota</taxon>
        <taxon>Viridiplantae</taxon>
        <taxon>Chlorophyta</taxon>
        <taxon>Picocystophyceae</taxon>
        <taxon>Picocystales</taxon>
        <taxon>Picocystaceae</taxon>
        <taxon>Picocystis</taxon>
    </lineage>
</organism>
<evidence type="ECO:0000256" key="2">
    <source>
        <dbReference type="ARBA" id="ARBA00022737"/>
    </source>
</evidence>
<dbReference type="InterPro" id="IPR015943">
    <property type="entry name" value="WD40/YVTN_repeat-like_dom_sf"/>
</dbReference>
<accession>A0A7S3UFS7</accession>
<dbReference type="PROSITE" id="PS50082">
    <property type="entry name" value="WD_REPEATS_2"/>
    <property type="match status" value="3"/>
</dbReference>
<reference evidence="5" key="1">
    <citation type="submission" date="2021-01" db="EMBL/GenBank/DDBJ databases">
        <authorList>
            <person name="Corre E."/>
            <person name="Pelletier E."/>
            <person name="Niang G."/>
            <person name="Scheremetjew M."/>
            <person name="Finn R."/>
            <person name="Kale V."/>
            <person name="Holt S."/>
            <person name="Cochrane G."/>
            <person name="Meng A."/>
            <person name="Brown T."/>
            <person name="Cohen L."/>
        </authorList>
    </citation>
    <scope>NUCLEOTIDE SEQUENCE</scope>
    <source>
        <strain evidence="5">CCMP1897</strain>
    </source>
</reference>
<evidence type="ECO:0008006" key="6">
    <source>
        <dbReference type="Google" id="ProtNLM"/>
    </source>
</evidence>
<dbReference type="EMBL" id="HBIS01007589">
    <property type="protein sequence ID" value="CAE0612806.1"/>
    <property type="molecule type" value="Transcribed_RNA"/>
</dbReference>
<dbReference type="InterPro" id="IPR001680">
    <property type="entry name" value="WD40_rpt"/>
</dbReference>
<keyword evidence="2" id="KW-0677">Repeat</keyword>
<dbReference type="Gene3D" id="2.130.10.10">
    <property type="entry name" value="YVTN repeat-like/Quinoprotein amine dehydrogenase"/>
    <property type="match status" value="3"/>
</dbReference>
<dbReference type="InterPro" id="IPR019775">
    <property type="entry name" value="WD40_repeat_CS"/>
</dbReference>
<evidence type="ECO:0000256" key="4">
    <source>
        <dbReference type="SAM" id="MobiDB-lite"/>
    </source>
</evidence>
<keyword evidence="1 3" id="KW-0853">WD repeat</keyword>
<dbReference type="PANTHER" id="PTHR18763">
    <property type="entry name" value="WD-REPEAT PROTEIN 18"/>
    <property type="match status" value="1"/>
</dbReference>
<name>A0A7S3UFS7_9CHLO</name>
<dbReference type="GO" id="GO:0006261">
    <property type="term" value="P:DNA-templated DNA replication"/>
    <property type="evidence" value="ECO:0007669"/>
    <property type="project" value="TreeGrafter"/>
</dbReference>
<sequence length="409" mass="44476">MSDGGEMLLTASLDELPVHAWDLDNGSLMQSYRSAASPRNGTCLVGTELLVSARPDKKMVQMWAWSKDTVHCKSFTTEPIQVIECSHRGYCLVGGGKSGCVHAWQIPTGRLIRLWNAHFKAVSALAFSKDDALLITGGEDGLVHVWNLMEVLDVCSVADAAGNVPSNAKPLHSWSQHTLPVTSIAVGIEGDLSLVATASLDQTVNLWSLVDGSHMCTVSFPTAIRCVVFDPLDQAIYAAGVDSAIYEHCLVPRHLHQTTTSSVETSNDAMVLKGHSDSVNCLCFNEDGSLLISGANDGHALVWDIYSKQCIRRMLHSKPVTCINVLSKPKGILLRGQRPAKKGSKEGSLPWITLQKYALWKQEELPSADADLDSVHDLFQPTPPGGKKSNKKIKKARESEGEERERGVD</sequence>
<proteinExistence type="predicted"/>
<evidence type="ECO:0000256" key="3">
    <source>
        <dbReference type="PROSITE-ProRule" id="PRU00221"/>
    </source>
</evidence>
<feature type="repeat" description="WD" evidence="3">
    <location>
        <begin position="174"/>
        <end position="217"/>
    </location>
</feature>
<dbReference type="SMART" id="SM00320">
    <property type="entry name" value="WD40"/>
    <property type="match status" value="5"/>
</dbReference>
<dbReference type="PANTHER" id="PTHR18763:SF0">
    <property type="entry name" value="WD REPEAT-CONTAINING PROTEIN 18"/>
    <property type="match status" value="1"/>
</dbReference>
<protein>
    <recommendedName>
        <fullName evidence="6">Anaphase-promoting complex subunit 4 WD40 domain-containing protein</fullName>
    </recommendedName>
</protein>
<feature type="region of interest" description="Disordered" evidence="4">
    <location>
        <begin position="371"/>
        <end position="409"/>
    </location>
</feature>
<dbReference type="InterPro" id="IPR045227">
    <property type="entry name" value="WDR18/Ipi3/RID3"/>
</dbReference>
<dbReference type="SUPFAM" id="SSF50978">
    <property type="entry name" value="WD40 repeat-like"/>
    <property type="match status" value="1"/>
</dbReference>
<evidence type="ECO:0000256" key="1">
    <source>
        <dbReference type="ARBA" id="ARBA00022574"/>
    </source>
</evidence>
<feature type="repeat" description="WD" evidence="3">
    <location>
        <begin position="115"/>
        <end position="148"/>
    </location>
</feature>
<dbReference type="PROSITE" id="PS00678">
    <property type="entry name" value="WD_REPEATS_1"/>
    <property type="match status" value="2"/>
</dbReference>
<evidence type="ECO:0000313" key="5">
    <source>
        <dbReference type="EMBL" id="CAE0612806.1"/>
    </source>
</evidence>
<dbReference type="GO" id="GO:0006364">
    <property type="term" value="P:rRNA processing"/>
    <property type="evidence" value="ECO:0007669"/>
    <property type="project" value="TreeGrafter"/>
</dbReference>
<dbReference type="Pfam" id="PF00400">
    <property type="entry name" value="WD40"/>
    <property type="match status" value="3"/>
</dbReference>
<feature type="compositionally biased region" description="Basic and acidic residues" evidence="4">
    <location>
        <begin position="396"/>
        <end position="409"/>
    </location>
</feature>
<dbReference type="GO" id="GO:0005656">
    <property type="term" value="C:nuclear pre-replicative complex"/>
    <property type="evidence" value="ECO:0007669"/>
    <property type="project" value="TreeGrafter"/>
</dbReference>
<gene>
    <name evidence="5" type="ORF">PSAL00342_LOCUS6705</name>
</gene>
<dbReference type="AlphaFoldDB" id="A0A7S3UFS7"/>
<feature type="repeat" description="WD" evidence="3">
    <location>
        <begin position="272"/>
        <end position="313"/>
    </location>
</feature>
<dbReference type="InterPro" id="IPR036322">
    <property type="entry name" value="WD40_repeat_dom_sf"/>
</dbReference>